<sequence length="1456" mass="164168">MNSPETQGQGTAQKSHRLSRSFFSSRSKKDSKSQAPQPATSNSQLLSQNPDPGTNQHAAPARGARPVASQSKIIHSIEPVLSATSLGLSFQNINPATSIPAPQGTTSTQRQLPPAGARAPRGAGNDLWAEAINRLPEDEQNLFKQANLQSNPGVSVVSTFTKQIEDLRDSKKSKEWKIQWGPHKIILRDIAEKILVWLKTFKEVGDIAIQYDPVHAALPWAAVRFILQMAVSNCEARDAIFVGTEQVIRMVGRFAAYEQMYLGFKLEFEENLKKSLVGVYEAILRFLIKSRQFFEASKLKKIVKAVFPPEYAKDLDILRAAEEATIKDINVAKSQKISSTIEDNSSKLRDLNGLLKKFDEPISRIDRTVGAIADKLDDQLRGEALEWASTINHNQEHSYHVAKITPGTCTWLHNNAEFLTWRKSSSSALFWLKGDAGFGKTVLTASVIKLLLDEGQKSGSHDSIAYFYCDAKANKSPTNPTRVIGSLLKQIASLHPSQFLQLPFAEEFQKRKRAGNSKSPPSFDEAKAMIYDIAMLQLYPSITIIIDAMDECEDGPGGREVLVEMLIELVQTSNCLVKVFLSSRPNERDLNISLENAPKYYLDIQDTSVDLSAFIDAKMEYYMEKRKFLPRETKSDKREGSKMEVVNKLKGECHGMFLWADLQMKHLCTLETTREVTGYLSQVPEDLKSTYKYILDKIKGKRNHQKVAITAFQWMIGALRSLRPGELLGAIREKTQDDLSLDSVLDICRNLLVLDAGANVVRFIHLSFLEFLQQEDGPFEGAVFKKKESIEAVTMDCLSFLEAADRRCAYFDPAALFLYWAEFHAWKREYMYVGPERSGSLGMVDLHSVVEMESRGDSLSSYASREFREAPLETLPSLEFSVFVWEQWALQLRGCTDESDELRDAVKRLFGTPLKPSEALTRLVDYGALISECFEGFYLKRGSENDAVSIFASGKGLDMTLGVVGEHIVFYALRRDEPWNGFVLFGNHESFRVTEGIPSPLFLASYIGIGWYIRWLNDDQKSIFKSNSKNGPSFMLSSFLNTATPMEARLVDYRLFRESFETIVDLPGFSSTTSETIDFLYLARANASCHPDNLESWISSVSTIVEHHGRFNVNPFLVSRWALNSSASVHKSLISGLSPYSLGGYTRMLKQDVLLRLFKILSDVDLYPADGIMEGVSDDQEGKKKRLFSWLIYGRTGPEGNNGYDREHRRLTKYQPTCPLYVAHIYLRLFSGFHVDMAGMLGFWLDNGVDPNEAGSWGTLGHLVTAIFLRDETQLPQMRASEFPLVTRTPMSEEQFRGCMKLLVTHGADLNLRHTATKETIFEYVCRLKTSRNLTSDAMEVLLSFEVSITRYAVLAAINLDKEHSANVSSRIDYYSKYRSHEYALMTLLEDALNLDPSDRALETLEQGLHEPVWGGVVSSKIPHRIFDFSDFPPDTRWHDQYSMELADHVVFAKNI</sequence>
<name>A0AAV9VSB0_9PEZI</name>
<evidence type="ECO:0008006" key="7">
    <source>
        <dbReference type="Google" id="ProtNLM"/>
    </source>
</evidence>
<feature type="domain" description="DUF7708" evidence="3">
    <location>
        <begin position="198"/>
        <end position="323"/>
    </location>
</feature>
<dbReference type="InterPro" id="IPR056125">
    <property type="entry name" value="DUF7708"/>
</dbReference>
<evidence type="ECO:0000259" key="4">
    <source>
        <dbReference type="Pfam" id="PF24883"/>
    </source>
</evidence>
<proteinExistence type="predicted"/>
<evidence type="ECO:0000313" key="5">
    <source>
        <dbReference type="EMBL" id="KAK6496050.1"/>
    </source>
</evidence>
<dbReference type="Pfam" id="PF24809">
    <property type="entry name" value="DUF7708"/>
    <property type="match status" value="1"/>
</dbReference>
<feature type="compositionally biased region" description="Polar residues" evidence="2">
    <location>
        <begin position="1"/>
        <end position="13"/>
    </location>
</feature>
<keyword evidence="6" id="KW-1185">Reference proteome</keyword>
<dbReference type="Proteomes" id="UP001370758">
    <property type="component" value="Unassembled WGS sequence"/>
</dbReference>
<dbReference type="EMBL" id="JAVHJL010000011">
    <property type="protein sequence ID" value="KAK6496050.1"/>
    <property type="molecule type" value="Genomic_DNA"/>
</dbReference>
<dbReference type="Pfam" id="PF24883">
    <property type="entry name" value="NPHP3_N"/>
    <property type="match status" value="1"/>
</dbReference>
<dbReference type="InterPro" id="IPR056884">
    <property type="entry name" value="NPHP3-like_N"/>
</dbReference>
<evidence type="ECO:0000256" key="2">
    <source>
        <dbReference type="SAM" id="MobiDB-lite"/>
    </source>
</evidence>
<feature type="region of interest" description="Disordered" evidence="2">
    <location>
        <begin position="97"/>
        <end position="123"/>
    </location>
</feature>
<evidence type="ECO:0000256" key="1">
    <source>
        <dbReference type="ARBA" id="ARBA00022737"/>
    </source>
</evidence>
<comment type="caution">
    <text evidence="5">The sequence shown here is derived from an EMBL/GenBank/DDBJ whole genome shotgun (WGS) entry which is preliminary data.</text>
</comment>
<dbReference type="PANTHER" id="PTHR10039:SF15">
    <property type="entry name" value="NACHT DOMAIN-CONTAINING PROTEIN"/>
    <property type="match status" value="1"/>
</dbReference>
<feature type="compositionally biased region" description="Low complexity" evidence="2">
    <location>
        <begin position="113"/>
        <end position="123"/>
    </location>
</feature>
<feature type="region of interest" description="Disordered" evidence="2">
    <location>
        <begin position="1"/>
        <end position="70"/>
    </location>
</feature>
<feature type="compositionally biased region" description="Polar residues" evidence="2">
    <location>
        <begin position="34"/>
        <end position="57"/>
    </location>
</feature>
<reference evidence="5 6" key="1">
    <citation type="submission" date="2023-08" db="EMBL/GenBank/DDBJ databases">
        <authorList>
            <person name="Palmer J.M."/>
        </authorList>
    </citation>
    <scope>NUCLEOTIDE SEQUENCE [LARGE SCALE GENOMIC DNA]</scope>
    <source>
        <strain evidence="5 6">TWF481</strain>
    </source>
</reference>
<gene>
    <name evidence="5" type="ORF">TWF481_002075</name>
</gene>
<protein>
    <recommendedName>
        <fullName evidence="7">NACHT domain-containing protein</fullName>
    </recommendedName>
</protein>
<dbReference type="InterPro" id="IPR027417">
    <property type="entry name" value="P-loop_NTPase"/>
</dbReference>
<dbReference type="PANTHER" id="PTHR10039">
    <property type="entry name" value="AMELOGENIN"/>
    <property type="match status" value="1"/>
</dbReference>
<organism evidence="5 6">
    <name type="scientific">Arthrobotrys musiformis</name>
    <dbReference type="NCBI Taxonomy" id="47236"/>
    <lineage>
        <taxon>Eukaryota</taxon>
        <taxon>Fungi</taxon>
        <taxon>Dikarya</taxon>
        <taxon>Ascomycota</taxon>
        <taxon>Pezizomycotina</taxon>
        <taxon>Orbiliomycetes</taxon>
        <taxon>Orbiliales</taxon>
        <taxon>Orbiliaceae</taxon>
        <taxon>Arthrobotrys</taxon>
    </lineage>
</organism>
<evidence type="ECO:0000259" key="3">
    <source>
        <dbReference type="Pfam" id="PF24809"/>
    </source>
</evidence>
<feature type="domain" description="Nephrocystin 3-like N-terminal" evidence="4">
    <location>
        <begin position="407"/>
        <end position="584"/>
    </location>
</feature>
<evidence type="ECO:0000313" key="6">
    <source>
        <dbReference type="Proteomes" id="UP001370758"/>
    </source>
</evidence>
<accession>A0AAV9VSB0</accession>
<keyword evidence="1" id="KW-0677">Repeat</keyword>
<dbReference type="Gene3D" id="3.40.50.300">
    <property type="entry name" value="P-loop containing nucleotide triphosphate hydrolases"/>
    <property type="match status" value="1"/>
</dbReference>